<dbReference type="OrthoDB" id="5169157at2"/>
<dbReference type="RefSeq" id="WP_124844494.1">
    <property type="nucleotide sequence ID" value="NZ_RQZG01000007.1"/>
</dbReference>
<sequence length="381" mass="42014">MPDPAPEFNTDALRQRAAQGKSVHEFIVTDAQLSGITPTESAARWAAEVELPREVWGEAAVGLLSAELSPEEQRDHSDDFFAAAVDTMRDDTAPTWVRVGLALQQLPAARTYYPAIASDPLHPDACLATDLLDRWDEAEHAVWSAEQWPGIDLDDPQARHWFEVQTRLAPGQLEWCRRQFHDPGIKGVALGLCLRRVMDADALTTEDLDVLVDGWQDRFLTQLAGETYSCVPAVVALGIALAELGHPARSSFDAHIRTHFPAWDDLVQVPLLGWYGTTEDLEPLWEEMTITGADHRTCLGVTVGRARLVNAPVATLCDQAAGVNPKLLRTLVQIAIAFGGRPRLWCGLANPHSLAWRRRAAVVANDAGLSEEFRAEARRFT</sequence>
<evidence type="ECO:0000313" key="2">
    <source>
        <dbReference type="Proteomes" id="UP000280819"/>
    </source>
</evidence>
<organism evidence="1 2">
    <name type="scientific">Arachnia propionica</name>
    <dbReference type="NCBI Taxonomy" id="1750"/>
    <lineage>
        <taxon>Bacteria</taxon>
        <taxon>Bacillati</taxon>
        <taxon>Actinomycetota</taxon>
        <taxon>Actinomycetes</taxon>
        <taxon>Propionibacteriales</taxon>
        <taxon>Propionibacteriaceae</taxon>
        <taxon>Arachnia</taxon>
    </lineage>
</organism>
<name>A0A3P1T6N4_9ACTN</name>
<evidence type="ECO:0000313" key="1">
    <source>
        <dbReference type="EMBL" id="RRD05171.1"/>
    </source>
</evidence>
<reference evidence="1 2" key="1">
    <citation type="submission" date="2018-11" db="EMBL/GenBank/DDBJ databases">
        <title>Genomes From Bacteria Associated with the Canine Oral Cavity: a Test Case for Automated Genome-Based Taxonomic Assignment.</title>
        <authorList>
            <person name="Coil D.A."/>
            <person name="Jospin G."/>
            <person name="Darling A.E."/>
            <person name="Wallis C."/>
            <person name="Davis I.J."/>
            <person name="Harris S."/>
            <person name="Eisen J.A."/>
            <person name="Holcombe L.J."/>
            <person name="O'Flynn C."/>
        </authorList>
    </citation>
    <scope>NUCLEOTIDE SEQUENCE [LARGE SCALE GENOMIC DNA]</scope>
    <source>
        <strain evidence="1 2">OH887_COT-365</strain>
    </source>
</reference>
<dbReference type="EMBL" id="RQZG01000007">
    <property type="protein sequence ID" value="RRD05171.1"/>
    <property type="molecule type" value="Genomic_DNA"/>
</dbReference>
<gene>
    <name evidence="1" type="ORF">EII34_07480</name>
</gene>
<comment type="caution">
    <text evidence="1">The sequence shown here is derived from an EMBL/GenBank/DDBJ whole genome shotgun (WGS) entry which is preliminary data.</text>
</comment>
<proteinExistence type="predicted"/>
<dbReference type="AlphaFoldDB" id="A0A3P1T6N4"/>
<protein>
    <submittedName>
        <fullName evidence="1">Uncharacterized protein</fullName>
    </submittedName>
</protein>
<accession>A0A3P1T6N4</accession>
<dbReference type="Proteomes" id="UP000280819">
    <property type="component" value="Unassembled WGS sequence"/>
</dbReference>